<dbReference type="Proteomes" id="UP000678499">
    <property type="component" value="Unassembled WGS sequence"/>
</dbReference>
<gene>
    <name evidence="10" type="ORF">NMOB1V02_LOCUS2486</name>
</gene>
<protein>
    <recommendedName>
        <fullName evidence="7">Small ribosomal subunit protein eS17</fullName>
    </recommendedName>
    <alternativeName>
        <fullName evidence="8">40S ribosomal protein S17</fullName>
    </alternativeName>
</protein>
<evidence type="ECO:0000256" key="1">
    <source>
        <dbReference type="ARBA" id="ARBA00004604"/>
    </source>
</evidence>
<dbReference type="AlphaFoldDB" id="A0A7R9GBH2"/>
<dbReference type="GO" id="GO:0006412">
    <property type="term" value="P:translation"/>
    <property type="evidence" value="ECO:0007669"/>
    <property type="project" value="InterPro"/>
</dbReference>
<evidence type="ECO:0000256" key="3">
    <source>
        <dbReference type="ARBA" id="ARBA00011022"/>
    </source>
</evidence>
<feature type="region of interest" description="Disordered" evidence="9">
    <location>
        <begin position="267"/>
        <end position="293"/>
    </location>
</feature>
<dbReference type="InterPro" id="IPR036401">
    <property type="entry name" value="Ribosomal_eS17_sf"/>
</dbReference>
<evidence type="ECO:0000256" key="7">
    <source>
        <dbReference type="ARBA" id="ARBA00035144"/>
    </source>
</evidence>
<accession>A0A7R9GBH2</accession>
<proteinExistence type="inferred from homology"/>
<dbReference type="InterPro" id="IPR001210">
    <property type="entry name" value="Ribosomal_eS17"/>
</dbReference>
<dbReference type="PANTHER" id="PTHR10732">
    <property type="entry name" value="40S RIBOSOMAL PROTEIN S17"/>
    <property type="match status" value="1"/>
</dbReference>
<dbReference type="GO" id="GO:0005829">
    <property type="term" value="C:cytosol"/>
    <property type="evidence" value="ECO:0007669"/>
    <property type="project" value="UniProtKB-ARBA"/>
</dbReference>
<comment type="subcellular location">
    <subcellularLocation>
        <location evidence="1">Nucleus</location>
        <location evidence="1">Nucleolus</location>
    </subcellularLocation>
</comment>
<evidence type="ECO:0000313" key="11">
    <source>
        <dbReference type="Proteomes" id="UP000678499"/>
    </source>
</evidence>
<dbReference type="Pfam" id="PF15341">
    <property type="entry name" value="SLX9"/>
    <property type="match status" value="1"/>
</dbReference>
<sequence>MGRVRTKTVKKASRVIIEKYYPKLTLDFHTNKRMCEEIAIIPSKKLRNRIAGFVTHLMKRIQRGAVRGISIKLQEEERERRDNYVPEVSYIDAMDVLEVDQETKDMLKDLDFNRMAKVKKRAYRSSRIATNTVTRKPGLDEKLTNVLSEIKKKVEGDVPFLTCQSTSSDFNDVASNKSFRKALDDEFDSRSVITSISKSENRLLKKVEKKKIKRLLFKKRIEAITTQMKEEKDQKKRKQRPVIGDLNPLRDALPELTPLEMLTRDLEQSQKHAAQPKSKREPSSKRGTARLKHIAKQRSEQLATFKAVLKNPEFEKSPLSAISEFLRARNVVQTS</sequence>
<dbReference type="GO" id="GO:0030688">
    <property type="term" value="C:preribosome, small subunit precursor"/>
    <property type="evidence" value="ECO:0007669"/>
    <property type="project" value="InterPro"/>
</dbReference>
<keyword evidence="11" id="KW-1185">Reference proteome</keyword>
<evidence type="ECO:0000313" key="10">
    <source>
        <dbReference type="EMBL" id="CAD7274662.1"/>
    </source>
</evidence>
<dbReference type="GO" id="GO:0000462">
    <property type="term" value="P:maturation of SSU-rRNA from tricistronic rRNA transcript (SSU-rRNA, 5.8S rRNA, LSU-rRNA)"/>
    <property type="evidence" value="ECO:0007669"/>
    <property type="project" value="InterPro"/>
</dbReference>
<dbReference type="GO" id="GO:0005730">
    <property type="term" value="C:nucleolus"/>
    <property type="evidence" value="ECO:0007669"/>
    <property type="project" value="UniProtKB-SubCell"/>
</dbReference>
<dbReference type="OrthoDB" id="1727351at2759"/>
<dbReference type="InterPro" id="IPR028160">
    <property type="entry name" value="Slx9-like"/>
</dbReference>
<evidence type="ECO:0000256" key="5">
    <source>
        <dbReference type="ARBA" id="ARBA00023242"/>
    </source>
</evidence>
<keyword evidence="4" id="KW-0689">Ribosomal protein</keyword>
<organism evidence="10">
    <name type="scientific">Notodromas monacha</name>
    <dbReference type="NCBI Taxonomy" id="399045"/>
    <lineage>
        <taxon>Eukaryota</taxon>
        <taxon>Metazoa</taxon>
        <taxon>Ecdysozoa</taxon>
        <taxon>Arthropoda</taxon>
        <taxon>Crustacea</taxon>
        <taxon>Oligostraca</taxon>
        <taxon>Ostracoda</taxon>
        <taxon>Podocopa</taxon>
        <taxon>Podocopida</taxon>
        <taxon>Cypridocopina</taxon>
        <taxon>Cypridoidea</taxon>
        <taxon>Cyprididae</taxon>
        <taxon>Notodromas</taxon>
    </lineage>
</organism>
<dbReference type="PROSITE" id="PS00712">
    <property type="entry name" value="RIBOSOMAL_S17E"/>
    <property type="match status" value="1"/>
</dbReference>
<evidence type="ECO:0000256" key="8">
    <source>
        <dbReference type="ARBA" id="ARBA00035467"/>
    </source>
</evidence>
<dbReference type="GO" id="GO:0005840">
    <property type="term" value="C:ribosome"/>
    <property type="evidence" value="ECO:0007669"/>
    <property type="project" value="UniProtKB-KW"/>
</dbReference>
<evidence type="ECO:0000256" key="2">
    <source>
        <dbReference type="ARBA" id="ARBA00010444"/>
    </source>
</evidence>
<dbReference type="InterPro" id="IPR018273">
    <property type="entry name" value="Ribosomal_eS17_CS"/>
</dbReference>
<keyword evidence="5" id="KW-0539">Nucleus</keyword>
<dbReference type="SUPFAM" id="SSF116820">
    <property type="entry name" value="Rps17e-like"/>
    <property type="match status" value="1"/>
</dbReference>
<feature type="region of interest" description="Disordered" evidence="9">
    <location>
        <begin position="229"/>
        <end position="249"/>
    </location>
</feature>
<dbReference type="EMBL" id="CAJPEX010000277">
    <property type="protein sequence ID" value="CAG0914814.1"/>
    <property type="molecule type" value="Genomic_DNA"/>
</dbReference>
<dbReference type="GO" id="GO:0003735">
    <property type="term" value="F:structural constituent of ribosome"/>
    <property type="evidence" value="ECO:0007669"/>
    <property type="project" value="InterPro"/>
</dbReference>
<keyword evidence="6" id="KW-0687">Ribonucleoprotein</keyword>
<dbReference type="Gene3D" id="1.10.60.20">
    <property type="entry name" value="Ribosomal protein S17e-like"/>
    <property type="match status" value="1"/>
</dbReference>
<reference evidence="10" key="1">
    <citation type="submission" date="2020-11" db="EMBL/GenBank/DDBJ databases">
        <authorList>
            <person name="Tran Van P."/>
        </authorList>
    </citation>
    <scope>NUCLEOTIDE SEQUENCE</scope>
</reference>
<evidence type="ECO:0000256" key="9">
    <source>
        <dbReference type="SAM" id="MobiDB-lite"/>
    </source>
</evidence>
<dbReference type="GO" id="GO:0030686">
    <property type="term" value="C:90S preribosome"/>
    <property type="evidence" value="ECO:0007669"/>
    <property type="project" value="InterPro"/>
</dbReference>
<comment type="similarity">
    <text evidence="2">Belongs to the eukaryotic ribosomal protein eS17 family.</text>
</comment>
<comment type="similarity">
    <text evidence="3">Belongs to the SLX9 family.</text>
</comment>
<name>A0A7R9GBH2_9CRUS</name>
<dbReference type="Pfam" id="PF00833">
    <property type="entry name" value="Ribosomal_S17e"/>
    <property type="match status" value="1"/>
</dbReference>
<evidence type="ECO:0000256" key="4">
    <source>
        <dbReference type="ARBA" id="ARBA00022980"/>
    </source>
</evidence>
<dbReference type="PANTHER" id="PTHR10732:SF0">
    <property type="entry name" value="40S RIBOSOMAL PROTEIN S17"/>
    <property type="match status" value="1"/>
</dbReference>
<dbReference type="FunFam" id="1.10.60.20:FF:000001">
    <property type="entry name" value="40S ribosomal protein S17"/>
    <property type="match status" value="1"/>
</dbReference>
<dbReference type="HAMAP" id="MF_00511">
    <property type="entry name" value="Ribosomal_eS17"/>
    <property type="match status" value="1"/>
</dbReference>
<evidence type="ECO:0000256" key="6">
    <source>
        <dbReference type="ARBA" id="ARBA00023274"/>
    </source>
</evidence>
<dbReference type="EMBL" id="OA882314">
    <property type="protein sequence ID" value="CAD7274662.1"/>
    <property type="molecule type" value="Genomic_DNA"/>
</dbReference>